<organism evidence="1 2">
    <name type="scientific">Caerostris darwini</name>
    <dbReference type="NCBI Taxonomy" id="1538125"/>
    <lineage>
        <taxon>Eukaryota</taxon>
        <taxon>Metazoa</taxon>
        <taxon>Ecdysozoa</taxon>
        <taxon>Arthropoda</taxon>
        <taxon>Chelicerata</taxon>
        <taxon>Arachnida</taxon>
        <taxon>Araneae</taxon>
        <taxon>Araneomorphae</taxon>
        <taxon>Entelegynae</taxon>
        <taxon>Araneoidea</taxon>
        <taxon>Araneidae</taxon>
        <taxon>Caerostris</taxon>
    </lineage>
</organism>
<name>A0AAV4RP86_9ARAC</name>
<keyword evidence="2" id="KW-1185">Reference proteome</keyword>
<dbReference type="EMBL" id="BPLQ01006523">
    <property type="protein sequence ID" value="GIY23260.1"/>
    <property type="molecule type" value="Genomic_DNA"/>
</dbReference>
<proteinExistence type="predicted"/>
<evidence type="ECO:0000313" key="2">
    <source>
        <dbReference type="Proteomes" id="UP001054837"/>
    </source>
</evidence>
<protein>
    <submittedName>
        <fullName evidence="1">Uncharacterized protein</fullName>
    </submittedName>
</protein>
<sequence>MRISIQHCLPNSETQNSSRPRTFYLRYYYYKLPKCEQEENVNHTSLFITHCVQIFKMLLLCTSTVSGEADNICPVTQYKAGVSASVFPSRRSRESLALRCWVRFGTTESTAGLTETS</sequence>
<dbReference type="AlphaFoldDB" id="A0AAV4RP86"/>
<accession>A0AAV4RP86</accession>
<gene>
    <name evidence="1" type="ORF">CDAR_59911</name>
</gene>
<evidence type="ECO:0000313" key="1">
    <source>
        <dbReference type="EMBL" id="GIY23260.1"/>
    </source>
</evidence>
<reference evidence="1 2" key="1">
    <citation type="submission" date="2021-06" db="EMBL/GenBank/DDBJ databases">
        <title>Caerostris darwini draft genome.</title>
        <authorList>
            <person name="Kono N."/>
            <person name="Arakawa K."/>
        </authorList>
    </citation>
    <scope>NUCLEOTIDE SEQUENCE [LARGE SCALE GENOMIC DNA]</scope>
</reference>
<dbReference type="Proteomes" id="UP001054837">
    <property type="component" value="Unassembled WGS sequence"/>
</dbReference>
<comment type="caution">
    <text evidence="1">The sequence shown here is derived from an EMBL/GenBank/DDBJ whole genome shotgun (WGS) entry which is preliminary data.</text>
</comment>